<evidence type="ECO:0000256" key="2">
    <source>
        <dbReference type="SAM" id="Phobius"/>
    </source>
</evidence>
<evidence type="ECO:0000313" key="4">
    <source>
        <dbReference type="Proteomes" id="UP000199636"/>
    </source>
</evidence>
<evidence type="ECO:0000313" key="3">
    <source>
        <dbReference type="EMBL" id="SDI14558.1"/>
    </source>
</evidence>
<sequence length="80" mass="9022">MNPGTFVTLLIFSWLLLAGVTLWALLRGSMRRARLQKSFAERRITPTPQASEPSPAAIPSAQALERPARKRHAGWLVWNR</sequence>
<dbReference type="EMBL" id="FNDS01000006">
    <property type="protein sequence ID" value="SDI14558.1"/>
    <property type="molecule type" value="Genomic_DNA"/>
</dbReference>
<evidence type="ECO:0000256" key="1">
    <source>
        <dbReference type="SAM" id="MobiDB-lite"/>
    </source>
</evidence>
<dbReference type="Proteomes" id="UP000199636">
    <property type="component" value="Unassembled WGS sequence"/>
</dbReference>
<protein>
    <submittedName>
        <fullName evidence="3">Uncharacterized protein</fullName>
    </submittedName>
</protein>
<feature type="transmembrane region" description="Helical" evidence="2">
    <location>
        <begin position="6"/>
        <end position="26"/>
    </location>
</feature>
<feature type="region of interest" description="Disordered" evidence="1">
    <location>
        <begin position="41"/>
        <end position="80"/>
    </location>
</feature>
<dbReference type="AlphaFoldDB" id="A0A1G8I6I8"/>
<organism evidence="3 4">
    <name type="scientific">Pseudomonas panipatensis</name>
    <dbReference type="NCBI Taxonomy" id="428992"/>
    <lineage>
        <taxon>Bacteria</taxon>
        <taxon>Pseudomonadati</taxon>
        <taxon>Pseudomonadota</taxon>
        <taxon>Gammaproteobacteria</taxon>
        <taxon>Pseudomonadales</taxon>
        <taxon>Pseudomonadaceae</taxon>
        <taxon>Pseudomonas</taxon>
    </lineage>
</organism>
<keyword evidence="2" id="KW-1133">Transmembrane helix</keyword>
<gene>
    <name evidence="3" type="ORF">SAMN05216272_10663</name>
</gene>
<keyword evidence="2" id="KW-0472">Membrane</keyword>
<name>A0A1G8I6I8_9PSED</name>
<reference evidence="4" key="1">
    <citation type="submission" date="2016-10" db="EMBL/GenBank/DDBJ databases">
        <authorList>
            <person name="Varghese N."/>
            <person name="Submissions S."/>
        </authorList>
    </citation>
    <scope>NUCLEOTIDE SEQUENCE [LARGE SCALE GENOMIC DNA]</scope>
    <source>
        <strain evidence="4">CCM 7469</strain>
    </source>
</reference>
<feature type="compositionally biased region" description="Low complexity" evidence="1">
    <location>
        <begin position="48"/>
        <end position="63"/>
    </location>
</feature>
<accession>A0A1G8I6I8</accession>
<keyword evidence="2" id="KW-0812">Transmembrane</keyword>
<dbReference type="RefSeq" id="WP_139199068.1">
    <property type="nucleotide sequence ID" value="NZ_FNDS01000006.1"/>
</dbReference>
<keyword evidence="4" id="KW-1185">Reference proteome</keyword>
<proteinExistence type="predicted"/>